<keyword evidence="2" id="KW-1185">Reference proteome</keyword>
<gene>
    <name evidence="1" type="ORF">M9H77_11777</name>
</gene>
<comment type="caution">
    <text evidence="1">The sequence shown here is derived from an EMBL/GenBank/DDBJ whole genome shotgun (WGS) entry which is preliminary data.</text>
</comment>
<organism evidence="1 2">
    <name type="scientific">Catharanthus roseus</name>
    <name type="common">Madagascar periwinkle</name>
    <name type="synonym">Vinca rosea</name>
    <dbReference type="NCBI Taxonomy" id="4058"/>
    <lineage>
        <taxon>Eukaryota</taxon>
        <taxon>Viridiplantae</taxon>
        <taxon>Streptophyta</taxon>
        <taxon>Embryophyta</taxon>
        <taxon>Tracheophyta</taxon>
        <taxon>Spermatophyta</taxon>
        <taxon>Magnoliopsida</taxon>
        <taxon>eudicotyledons</taxon>
        <taxon>Gunneridae</taxon>
        <taxon>Pentapetalae</taxon>
        <taxon>asterids</taxon>
        <taxon>lamiids</taxon>
        <taxon>Gentianales</taxon>
        <taxon>Apocynaceae</taxon>
        <taxon>Rauvolfioideae</taxon>
        <taxon>Vinceae</taxon>
        <taxon>Catharanthinae</taxon>
        <taxon>Catharanthus</taxon>
    </lineage>
</organism>
<reference evidence="2" key="1">
    <citation type="journal article" date="2023" name="Nat. Plants">
        <title>Single-cell RNA sequencing provides a high-resolution roadmap for understanding the multicellular compartmentation of specialized metabolism.</title>
        <authorList>
            <person name="Sun S."/>
            <person name="Shen X."/>
            <person name="Li Y."/>
            <person name="Li Y."/>
            <person name="Wang S."/>
            <person name="Li R."/>
            <person name="Zhang H."/>
            <person name="Shen G."/>
            <person name="Guo B."/>
            <person name="Wei J."/>
            <person name="Xu J."/>
            <person name="St-Pierre B."/>
            <person name="Chen S."/>
            <person name="Sun C."/>
        </authorList>
    </citation>
    <scope>NUCLEOTIDE SEQUENCE [LARGE SCALE GENOMIC DNA]</scope>
</reference>
<sequence>MSEWADGINHPSYKPKLVLKRFPLIPFSHPNLMQYHFFSFNCFNHLTRDCNSCIMSLKGSLCWELLDSSPKGSTSQHITKSRRQFFSLGKKGFQLSTKVNFQFLTYSKIRILPHKVLDIKI</sequence>
<dbReference type="EMBL" id="CM044703">
    <property type="protein sequence ID" value="KAI5671413.1"/>
    <property type="molecule type" value="Genomic_DNA"/>
</dbReference>
<accession>A0ACC0BFM3</accession>
<dbReference type="Proteomes" id="UP001060085">
    <property type="component" value="Linkage Group LG03"/>
</dbReference>
<evidence type="ECO:0000313" key="1">
    <source>
        <dbReference type="EMBL" id="KAI5671413.1"/>
    </source>
</evidence>
<evidence type="ECO:0000313" key="2">
    <source>
        <dbReference type="Proteomes" id="UP001060085"/>
    </source>
</evidence>
<protein>
    <submittedName>
        <fullName evidence="1">Uncharacterized protein</fullName>
    </submittedName>
</protein>
<name>A0ACC0BFM3_CATRO</name>
<proteinExistence type="predicted"/>